<dbReference type="NCBIfam" id="NF047421">
    <property type="entry name" value="YfmH_fam"/>
    <property type="match status" value="1"/>
</dbReference>
<dbReference type="PANTHER" id="PTHR11851">
    <property type="entry name" value="METALLOPROTEASE"/>
    <property type="match status" value="1"/>
</dbReference>
<dbReference type="EMBL" id="CCXS01000001">
    <property type="protein sequence ID" value="CEG22504.1"/>
    <property type="molecule type" value="Genomic_DNA"/>
</dbReference>
<accession>A0A098EJM2</accession>
<dbReference type="AlphaFoldDB" id="A0A098EJM2"/>
<dbReference type="Pfam" id="PF00675">
    <property type="entry name" value="Peptidase_M16"/>
    <property type="match status" value="1"/>
</dbReference>
<keyword evidence="4" id="KW-1185">Reference proteome</keyword>
<reference evidence="3 4" key="1">
    <citation type="submission" date="2014-09" db="EMBL/GenBank/DDBJ databases">
        <authorList>
            <person name="Urmite Genomes Urmite Genomes"/>
        </authorList>
    </citation>
    <scope>NUCLEOTIDE SEQUENCE [LARGE SCALE GENOMIC DNA]</scope>
    <source>
        <strain evidence="3 4">ES2</strain>
    </source>
</reference>
<dbReference type="GO" id="GO:0046872">
    <property type="term" value="F:metal ion binding"/>
    <property type="evidence" value="ECO:0007669"/>
    <property type="project" value="InterPro"/>
</dbReference>
<dbReference type="SUPFAM" id="SSF63411">
    <property type="entry name" value="LuxS/MPP-like metallohydrolase"/>
    <property type="match status" value="2"/>
</dbReference>
<sequence>MNKVQFEQLDETLYHEKLANGLEVYILPKKGFSKTFATFTTKYGSIDNHFVPYGEEEAIKVPDGIAHFLEHKMFEKEDGDVFQQFSKQGASANAFTSFTRTAYLFSATGQINENVETLLDFVQSPYFTEKTVEKEKGIIAQEITMYDDQADWRLYFGMIENLYKNHPVKIDIAGTVDSIQDITAEHLYTCYNTFYHPSNMVLFVVGAVDPEQMMEFVKANQDQKTFEEPKEIKRIYPDEPMEVAIKERTLEMSVQKPKIFVGIKPEVLHYSGKSMLKHELAAELAFELLFGRTSDFYHHAYESNLIDESYSFDYSLENGFGYALIGSDTNEPEQLIKEINHTLDQAIEKWAFGQADLDRIRRKKIGFFLRALNSPEFIANQFTRYAFNEMNLFDVVPMLEEIEVPDLQAAFATVSSASQRSNFTIMPPKKDRQ</sequence>
<evidence type="ECO:0000259" key="2">
    <source>
        <dbReference type="Pfam" id="PF05193"/>
    </source>
</evidence>
<dbReference type="InterPro" id="IPR011249">
    <property type="entry name" value="Metalloenz_LuxS/M16"/>
</dbReference>
<feature type="domain" description="Peptidase M16 N-terminal" evidence="1">
    <location>
        <begin position="63"/>
        <end position="175"/>
    </location>
</feature>
<proteinExistence type="predicted"/>
<name>A0A098EJM2_9BACL</name>
<evidence type="ECO:0000259" key="1">
    <source>
        <dbReference type="Pfam" id="PF00675"/>
    </source>
</evidence>
<keyword evidence="3" id="KW-0645">Protease</keyword>
<evidence type="ECO:0000313" key="3">
    <source>
        <dbReference type="EMBL" id="CEG22504.1"/>
    </source>
</evidence>
<dbReference type="Pfam" id="PF05193">
    <property type="entry name" value="Peptidase_M16_C"/>
    <property type="match status" value="1"/>
</dbReference>
<dbReference type="RefSeq" id="WP_052651308.1">
    <property type="nucleotide sequence ID" value="NZ_CCXS01000001.1"/>
</dbReference>
<organism evidence="3 4">
    <name type="scientific">Planococcus massiliensis</name>
    <dbReference type="NCBI Taxonomy" id="1499687"/>
    <lineage>
        <taxon>Bacteria</taxon>
        <taxon>Bacillati</taxon>
        <taxon>Bacillota</taxon>
        <taxon>Bacilli</taxon>
        <taxon>Bacillales</taxon>
        <taxon>Caryophanaceae</taxon>
        <taxon>Planococcus</taxon>
    </lineage>
</organism>
<dbReference type="STRING" id="1499687.BN1080_01433"/>
<keyword evidence="3" id="KW-0378">Hydrolase</keyword>
<dbReference type="GO" id="GO:0008233">
    <property type="term" value="F:peptidase activity"/>
    <property type="evidence" value="ECO:0007669"/>
    <property type="project" value="UniProtKB-KW"/>
</dbReference>
<feature type="domain" description="Peptidase M16 C-terminal" evidence="2">
    <location>
        <begin position="181"/>
        <end position="363"/>
    </location>
</feature>
<dbReference type="Gene3D" id="3.30.830.10">
    <property type="entry name" value="Metalloenzyme, LuxS/M16 peptidase-like"/>
    <property type="match status" value="2"/>
</dbReference>
<gene>
    <name evidence="3" type="primary">albF</name>
    <name evidence="3" type="ORF">BN1080_01433</name>
</gene>
<dbReference type="InterPro" id="IPR050361">
    <property type="entry name" value="MPP/UQCRC_Complex"/>
</dbReference>
<protein>
    <submittedName>
        <fullName evidence="3">Putative zinc protease AlbF</fullName>
    </submittedName>
</protein>
<dbReference type="Proteomes" id="UP000043699">
    <property type="component" value="Unassembled WGS sequence"/>
</dbReference>
<dbReference type="MEROPS" id="M16.A20"/>
<evidence type="ECO:0000313" key="4">
    <source>
        <dbReference type="Proteomes" id="UP000043699"/>
    </source>
</evidence>
<dbReference type="PANTHER" id="PTHR11851:SF134">
    <property type="entry name" value="ZINC-DEPENDENT PROTEASE"/>
    <property type="match status" value="1"/>
</dbReference>
<dbReference type="InterPro" id="IPR011765">
    <property type="entry name" value="Pept_M16_N"/>
</dbReference>
<dbReference type="GO" id="GO:0006508">
    <property type="term" value="P:proteolysis"/>
    <property type="evidence" value="ECO:0007669"/>
    <property type="project" value="UniProtKB-KW"/>
</dbReference>
<dbReference type="OrthoDB" id="9811314at2"/>
<dbReference type="InterPro" id="IPR007863">
    <property type="entry name" value="Peptidase_M16_C"/>
</dbReference>